<dbReference type="Proteomes" id="UP000597762">
    <property type="component" value="Unassembled WGS sequence"/>
</dbReference>
<evidence type="ECO:0000313" key="2">
    <source>
        <dbReference type="Proteomes" id="UP000597762"/>
    </source>
</evidence>
<evidence type="ECO:0000313" key="1">
    <source>
        <dbReference type="EMBL" id="CAE1325861.1"/>
    </source>
</evidence>
<accession>A0A812EHG3</accession>
<organism evidence="1 2">
    <name type="scientific">Acanthosepion pharaonis</name>
    <name type="common">Pharaoh cuttlefish</name>
    <name type="synonym">Sepia pharaonis</name>
    <dbReference type="NCBI Taxonomy" id="158019"/>
    <lineage>
        <taxon>Eukaryota</taxon>
        <taxon>Metazoa</taxon>
        <taxon>Spiralia</taxon>
        <taxon>Lophotrochozoa</taxon>
        <taxon>Mollusca</taxon>
        <taxon>Cephalopoda</taxon>
        <taxon>Coleoidea</taxon>
        <taxon>Decapodiformes</taxon>
        <taxon>Sepiida</taxon>
        <taxon>Sepiina</taxon>
        <taxon>Sepiidae</taxon>
        <taxon>Acanthosepion</taxon>
    </lineage>
</organism>
<comment type="caution">
    <text evidence="1">The sequence shown here is derived from an EMBL/GenBank/DDBJ whole genome shotgun (WGS) entry which is preliminary data.</text>
</comment>
<dbReference type="AlphaFoldDB" id="A0A812EHG3"/>
<reference evidence="1" key="1">
    <citation type="submission" date="2021-01" db="EMBL/GenBank/DDBJ databases">
        <authorList>
            <person name="Li R."/>
            <person name="Bekaert M."/>
        </authorList>
    </citation>
    <scope>NUCLEOTIDE SEQUENCE</scope>
    <source>
        <strain evidence="1">Farmed</strain>
    </source>
</reference>
<keyword evidence="2" id="KW-1185">Reference proteome</keyword>
<gene>
    <name evidence="1" type="ORF">SPHA_75467</name>
</gene>
<dbReference type="SUPFAM" id="SSF48371">
    <property type="entry name" value="ARM repeat"/>
    <property type="match status" value="1"/>
</dbReference>
<dbReference type="EMBL" id="CAHIKZ030005459">
    <property type="protein sequence ID" value="CAE1325861.1"/>
    <property type="molecule type" value="Genomic_DNA"/>
</dbReference>
<proteinExistence type="predicted"/>
<dbReference type="OrthoDB" id="6145023at2759"/>
<evidence type="ECO:0008006" key="3">
    <source>
        <dbReference type="Google" id="ProtNLM"/>
    </source>
</evidence>
<name>A0A812EHG3_ACAPH</name>
<dbReference type="InterPro" id="IPR011989">
    <property type="entry name" value="ARM-like"/>
</dbReference>
<sequence>MPVSTTVSIILNTTDSDAAISFNYMENGVVEFMKKNCCWDHYLSVNNERVTEILLYSVAIIQNISRFFSVKSRCGDSVNWLIPLLSVTKGNIHIHSVMLLANMVDANNNAVLINAQGCINDIIHISNAAVPDMEHKGYHLWELLLAIGKLAKNDSIRKKLKKCGMLDLLMTLIQKNDDNIQALALNIMLTMILDDDILSFCHSSSVTKDLRPILESIKDTDDFMLSNNAKSALQIINN</sequence>
<dbReference type="InterPro" id="IPR016024">
    <property type="entry name" value="ARM-type_fold"/>
</dbReference>
<dbReference type="Gene3D" id="1.25.10.10">
    <property type="entry name" value="Leucine-rich Repeat Variant"/>
    <property type="match status" value="1"/>
</dbReference>
<protein>
    <recommendedName>
        <fullName evidence="3">Armadillo repeat-containing protein 8</fullName>
    </recommendedName>
</protein>